<dbReference type="SUPFAM" id="SSF50729">
    <property type="entry name" value="PH domain-like"/>
    <property type="match status" value="1"/>
</dbReference>
<evidence type="ECO:0000256" key="7">
    <source>
        <dbReference type="SAM" id="Phobius"/>
    </source>
</evidence>
<dbReference type="SUPFAM" id="SSF103657">
    <property type="entry name" value="BAR/IMD domain-like"/>
    <property type="match status" value="1"/>
</dbReference>
<evidence type="ECO:0000256" key="6">
    <source>
        <dbReference type="SAM" id="MobiDB-lite"/>
    </source>
</evidence>
<feature type="region of interest" description="Disordered" evidence="6">
    <location>
        <begin position="1107"/>
        <end position="1145"/>
    </location>
</feature>
<dbReference type="Gene3D" id="1.25.40.20">
    <property type="entry name" value="Ankyrin repeat-containing domain"/>
    <property type="match status" value="1"/>
</dbReference>
<keyword evidence="7" id="KW-0472">Membrane</keyword>
<dbReference type="InterPro" id="IPR036770">
    <property type="entry name" value="Ankyrin_rpt-contain_sf"/>
</dbReference>
<dbReference type="SUPFAM" id="SSF48403">
    <property type="entry name" value="Ankyrin repeat"/>
    <property type="match status" value="1"/>
</dbReference>
<evidence type="ECO:0000256" key="3">
    <source>
        <dbReference type="ARBA" id="ARBA00022833"/>
    </source>
</evidence>
<dbReference type="SUPFAM" id="SSF57863">
    <property type="entry name" value="ArfGap/RecO-like zinc finger"/>
    <property type="match status" value="1"/>
</dbReference>
<evidence type="ECO:0000256" key="5">
    <source>
        <dbReference type="PROSITE-ProRule" id="PRU00288"/>
    </source>
</evidence>
<keyword evidence="4" id="KW-0040">ANK repeat</keyword>
<dbReference type="Pfam" id="PF01412">
    <property type="entry name" value="ArfGap"/>
    <property type="match status" value="1"/>
</dbReference>
<dbReference type="GO" id="GO:0005096">
    <property type="term" value="F:GTPase activator activity"/>
    <property type="evidence" value="ECO:0007669"/>
    <property type="project" value="InterPro"/>
</dbReference>
<feature type="region of interest" description="Disordered" evidence="6">
    <location>
        <begin position="945"/>
        <end position="1011"/>
    </location>
</feature>
<dbReference type="STRING" id="61395.A0A1Y1WAP8"/>
<evidence type="ECO:0000256" key="4">
    <source>
        <dbReference type="PROSITE-ProRule" id="PRU00023"/>
    </source>
</evidence>
<proteinExistence type="predicted"/>
<dbReference type="InterPro" id="IPR001164">
    <property type="entry name" value="ArfGAP_dom"/>
</dbReference>
<feature type="compositionally biased region" description="Low complexity" evidence="6">
    <location>
        <begin position="1208"/>
        <end position="1220"/>
    </location>
</feature>
<dbReference type="InterPro" id="IPR001849">
    <property type="entry name" value="PH_domain"/>
</dbReference>
<protein>
    <recommendedName>
        <fullName evidence="12">ArfGap-domain-containing protein</fullName>
    </recommendedName>
</protein>
<dbReference type="SMART" id="SM00105">
    <property type="entry name" value="ArfGap"/>
    <property type="match status" value="1"/>
</dbReference>
<feature type="domain" description="Arf-GAP" evidence="9">
    <location>
        <begin position="696"/>
        <end position="816"/>
    </location>
</feature>
<dbReference type="InterPro" id="IPR011993">
    <property type="entry name" value="PH-like_dom_sf"/>
</dbReference>
<evidence type="ECO:0008006" key="12">
    <source>
        <dbReference type="Google" id="ProtNLM"/>
    </source>
</evidence>
<keyword evidence="11" id="KW-1185">Reference proteome</keyword>
<dbReference type="Gene3D" id="2.30.29.30">
    <property type="entry name" value="Pleckstrin-homology domain (PH domain)/Phosphotyrosine-binding domain (PTB)"/>
    <property type="match status" value="1"/>
</dbReference>
<feature type="domain" description="PH" evidence="8">
    <location>
        <begin position="515"/>
        <end position="631"/>
    </location>
</feature>
<evidence type="ECO:0000256" key="1">
    <source>
        <dbReference type="ARBA" id="ARBA00022723"/>
    </source>
</evidence>
<dbReference type="InterPro" id="IPR037278">
    <property type="entry name" value="ARFGAP/RecO"/>
</dbReference>
<feature type="compositionally biased region" description="Low complexity" evidence="6">
    <location>
        <begin position="989"/>
        <end position="1001"/>
    </location>
</feature>
<dbReference type="CDD" id="cd08204">
    <property type="entry name" value="ArfGap"/>
    <property type="match status" value="1"/>
</dbReference>
<dbReference type="Pfam" id="PF00169">
    <property type="entry name" value="PH"/>
    <property type="match status" value="1"/>
</dbReference>
<organism evidence="10 11">
    <name type="scientific">Linderina pennispora</name>
    <dbReference type="NCBI Taxonomy" id="61395"/>
    <lineage>
        <taxon>Eukaryota</taxon>
        <taxon>Fungi</taxon>
        <taxon>Fungi incertae sedis</taxon>
        <taxon>Zoopagomycota</taxon>
        <taxon>Kickxellomycotina</taxon>
        <taxon>Kickxellomycetes</taxon>
        <taxon>Kickxellales</taxon>
        <taxon>Kickxellaceae</taxon>
        <taxon>Linderina</taxon>
    </lineage>
</organism>
<feature type="compositionally biased region" description="Basic and acidic residues" evidence="6">
    <location>
        <begin position="1116"/>
        <end position="1126"/>
    </location>
</feature>
<evidence type="ECO:0000259" key="9">
    <source>
        <dbReference type="PROSITE" id="PS50115"/>
    </source>
</evidence>
<dbReference type="SMART" id="SM00233">
    <property type="entry name" value="PH"/>
    <property type="match status" value="1"/>
</dbReference>
<feature type="compositionally biased region" description="Polar residues" evidence="6">
    <location>
        <begin position="664"/>
        <end position="683"/>
    </location>
</feature>
<dbReference type="PRINTS" id="PR00405">
    <property type="entry name" value="REVINTRACTNG"/>
</dbReference>
<sequence>MDSNGDALVRIVVSSDGVPEDDYVATQPDSWLLIREKAAFPQLRLAPGIQTPQLTFTTTTLPAGLGLIGVSAKIGERETTEWQPAERDGEAYVVKWTAAEATDSLVAVRLLVRHGDLGDERQVGQFSVFVSMREPADMPIADPNDESSSVATPDTAHEQPHAYYSLVRFNRQRVSAQGDEPQETREPHPLLSKWIAEDSPAFRSAIHSMEEQALANRSKYKELSRSSALLHESYVGFMRSFAEATGTLAGLPVFKPLHSAFVEPLRRDLERVLGTVCAQWDSLVADRAKQLYENTFRSLDARRTEFDDASNHYYDELGKHLKAKASSEDAKRDHLFARRRSSFDLARWTYFADLWNASGGWGELELLASAVRWARMVNKVHHGTSQMAEDGLVAWYAGNLPALMSEIRMERAEADEFRASLEGKFVRVTHESPAAGDRRKINLLRLSAVQPPESLGELAPALPPIPGTIDLEALGGHANGLAARRSTDQPRSHTGPAAAGSQDPARKPLQPAASDGSHEGFLFARTSNKHHTTTKNMMATSNSVWRRYWCVVKDGRLQKYTHWKSVGIPEPRGEPVELRTATVRALAPDAKQSSKRRFCFEVITPSYYGVFQATSDQDLKCWLDVLRRAIELSLLKGLASMRQAPASQTKPLGDDRGSPKSLARGSQASHTSESLATISTGAGQSPGMRASAVLGYEALGQLDGDADPANHLCADCGSESPEWCSLNLGCLVCIECSGIHRSLGTHISKVRSLTLDIISFKPATIALLLRTGNALNRAVFEANATGRPRGSRSDKQEFIHAKYVSKAFVDRQWEMVDANPDIGELFPWTRKSATALLFAATTLGDLHAAMRALALGADTNGSMHVPGTDGVAVEMTLLQASTIRCQPDQQRPGPWHLRPSAPTVTHTEIAEVLGLTCLHIACMLGSLSITRYLLDKGADPQMPFDGKQPLDLLPADEPGMQDLKAAAGGSTCPLSRPSGPGNRSLRRMSSYSHSKSAVSSDSPDRSGKTDGSVFSQAARKFTQTLSPAAMGRVSVSTERPSLLELNESAQNASGWLASFVPGRARRARRLTHGIRELSSKLAGAKLPAMKAEPLSTKSLADAKRVSLPPLLSPSHPDARISSDSHSLHQQSLTAPATREDVGELPPSSIEDAVIVDIESTVEAHKPVISAVTVSTSAASPASTPSHPPLPVDLPPLPSLPSSRRKPGLSRSATVAVSRSRNNLNSDTASISREEKSALSRSSSIRALRPQAHNGWKSIKNDFEGLAVVGSPKSAASAKPDAKPRFVRKAPVLKRRNRNPGAASSSDDVTGDDRLFRLISKPSKITFNGIFSHAAIDVFSAAVFGLVAVGLATYFARWWTRVLARAVSLATHNEMQQAQEAPLLHKRARAESQLRPQPAAFASTNPFVLSLNEGCPTTENTPRSSDEAVPMVHTVELGSGWKARPLEDELGMLLAAAKGIQKQRQIKRQIARSKQGRAASS</sequence>
<keyword evidence="7" id="KW-1133">Transmembrane helix</keyword>
<keyword evidence="3" id="KW-0862">Zinc</keyword>
<dbReference type="Pfam" id="PF00023">
    <property type="entry name" value="Ank"/>
    <property type="match status" value="1"/>
</dbReference>
<feature type="compositionally biased region" description="Pro residues" evidence="6">
    <location>
        <begin position="1185"/>
        <end position="1198"/>
    </location>
</feature>
<dbReference type="RefSeq" id="XP_040744209.1">
    <property type="nucleotide sequence ID" value="XM_040890282.1"/>
</dbReference>
<keyword evidence="1" id="KW-0479">Metal-binding</keyword>
<dbReference type="GO" id="GO:0008270">
    <property type="term" value="F:zinc ion binding"/>
    <property type="evidence" value="ECO:0007669"/>
    <property type="project" value="UniProtKB-KW"/>
</dbReference>
<dbReference type="PROSITE" id="PS50088">
    <property type="entry name" value="ANK_REPEAT"/>
    <property type="match status" value="1"/>
</dbReference>
<dbReference type="PROSITE" id="PS50003">
    <property type="entry name" value="PH_DOMAIN"/>
    <property type="match status" value="1"/>
</dbReference>
<feature type="repeat" description="ANK" evidence="4">
    <location>
        <begin position="913"/>
        <end position="945"/>
    </location>
</feature>
<evidence type="ECO:0000256" key="2">
    <source>
        <dbReference type="ARBA" id="ARBA00022771"/>
    </source>
</evidence>
<keyword evidence="2 5" id="KW-0863">Zinc-finger</keyword>
<feature type="region of interest" description="Disordered" evidence="6">
    <location>
        <begin position="645"/>
        <end position="685"/>
    </location>
</feature>
<evidence type="ECO:0000313" key="11">
    <source>
        <dbReference type="Proteomes" id="UP000193922"/>
    </source>
</evidence>
<dbReference type="Gene3D" id="1.10.220.150">
    <property type="entry name" value="Arf GTPase activating protein"/>
    <property type="match status" value="1"/>
</dbReference>
<gene>
    <name evidence="10" type="ORF">DL89DRAFT_292268</name>
</gene>
<feature type="transmembrane region" description="Helical" evidence="7">
    <location>
        <begin position="1329"/>
        <end position="1354"/>
    </location>
</feature>
<dbReference type="SMART" id="SM00248">
    <property type="entry name" value="ANK"/>
    <property type="match status" value="2"/>
</dbReference>
<dbReference type="PROSITE" id="PS50297">
    <property type="entry name" value="ANK_REP_REGION"/>
    <property type="match status" value="1"/>
</dbReference>
<evidence type="ECO:0000259" key="8">
    <source>
        <dbReference type="PROSITE" id="PS50003"/>
    </source>
</evidence>
<keyword evidence="7" id="KW-0812">Transmembrane</keyword>
<dbReference type="Gene3D" id="1.20.1270.60">
    <property type="entry name" value="Arfaptin homology (AH) domain/BAR domain"/>
    <property type="match status" value="1"/>
</dbReference>
<evidence type="ECO:0000313" key="10">
    <source>
        <dbReference type="EMBL" id="ORX70630.1"/>
    </source>
</evidence>
<reference evidence="10 11" key="1">
    <citation type="submission" date="2016-07" db="EMBL/GenBank/DDBJ databases">
        <title>Pervasive Adenine N6-methylation of Active Genes in Fungi.</title>
        <authorList>
            <consortium name="DOE Joint Genome Institute"/>
            <person name="Mondo S.J."/>
            <person name="Dannebaum R.O."/>
            <person name="Kuo R.C."/>
            <person name="Labutti K."/>
            <person name="Haridas S."/>
            <person name="Kuo A."/>
            <person name="Salamov A."/>
            <person name="Ahrendt S.R."/>
            <person name="Lipzen A."/>
            <person name="Sullivan W."/>
            <person name="Andreopoulos W.B."/>
            <person name="Clum A."/>
            <person name="Lindquist E."/>
            <person name="Daum C."/>
            <person name="Ramamoorthy G.K."/>
            <person name="Gryganskyi A."/>
            <person name="Culley D."/>
            <person name="Magnuson J.K."/>
            <person name="James T.Y."/>
            <person name="O'Malley M.A."/>
            <person name="Stajich J.E."/>
            <person name="Spatafora J.W."/>
            <person name="Visel A."/>
            <person name="Grigoriev I.V."/>
        </authorList>
    </citation>
    <scope>NUCLEOTIDE SEQUENCE [LARGE SCALE GENOMIC DNA]</scope>
    <source>
        <strain evidence="10 11">ATCC 12442</strain>
    </source>
</reference>
<dbReference type="InterPro" id="IPR045258">
    <property type="entry name" value="ACAP1/2/3-like"/>
</dbReference>
<dbReference type="PANTHER" id="PTHR23180">
    <property type="entry name" value="CENTAURIN/ARF"/>
    <property type="match status" value="1"/>
</dbReference>
<dbReference type="OrthoDB" id="10266696at2759"/>
<dbReference type="PANTHER" id="PTHR23180:SF160">
    <property type="entry name" value="ADP-RIBOSYLATION FACTOR GTPASE-ACTIVATING PROTEIN EFFECTOR PROTEIN 1"/>
    <property type="match status" value="1"/>
</dbReference>
<dbReference type="GeneID" id="63806930"/>
<name>A0A1Y1WAP8_9FUNG</name>
<dbReference type="InterPro" id="IPR002110">
    <property type="entry name" value="Ankyrin_rpt"/>
</dbReference>
<dbReference type="Proteomes" id="UP000193922">
    <property type="component" value="Unassembled WGS sequence"/>
</dbReference>
<dbReference type="EMBL" id="MCFD01000005">
    <property type="protein sequence ID" value="ORX70630.1"/>
    <property type="molecule type" value="Genomic_DNA"/>
</dbReference>
<comment type="caution">
    <text evidence="10">The sequence shown here is derived from an EMBL/GenBank/DDBJ whole genome shotgun (WGS) entry which is preliminary data.</text>
</comment>
<dbReference type="InterPro" id="IPR027267">
    <property type="entry name" value="AH/BAR_dom_sf"/>
</dbReference>
<dbReference type="PROSITE" id="PS50115">
    <property type="entry name" value="ARFGAP"/>
    <property type="match status" value="1"/>
</dbReference>
<feature type="region of interest" description="Disordered" evidence="6">
    <location>
        <begin position="484"/>
        <end position="517"/>
    </location>
</feature>
<accession>A0A1Y1WAP8</accession>
<dbReference type="InterPro" id="IPR038508">
    <property type="entry name" value="ArfGAP_dom_sf"/>
</dbReference>
<feature type="region of interest" description="Disordered" evidence="6">
    <location>
        <begin position="1177"/>
        <end position="1245"/>
    </location>
</feature>
<feature type="compositionally biased region" description="Polar residues" evidence="6">
    <location>
        <begin position="1221"/>
        <end position="1230"/>
    </location>
</feature>